<dbReference type="InterPro" id="IPR039367">
    <property type="entry name" value="Och1-like"/>
</dbReference>
<comment type="caution">
    <text evidence="3">The sequence shown here is derived from an EMBL/GenBank/DDBJ whole genome shotgun (WGS) entry which is preliminary data.</text>
</comment>
<dbReference type="PANTHER" id="PTHR31834:SF8">
    <property type="entry name" value="TRANSFERASE, PUTATIVE (AFU_ORTHOLOGUE AFUA_6G14040)-RELATED"/>
    <property type="match status" value="1"/>
</dbReference>
<accession>A0AAE0K0N4</accession>
<reference evidence="3" key="2">
    <citation type="submission" date="2023-06" db="EMBL/GenBank/DDBJ databases">
        <authorList>
            <consortium name="Lawrence Berkeley National Laboratory"/>
            <person name="Haridas S."/>
            <person name="Hensen N."/>
            <person name="Bonometti L."/>
            <person name="Westerberg I."/>
            <person name="Brannstrom I.O."/>
            <person name="Guillou S."/>
            <person name="Cros-Aarteil S."/>
            <person name="Calhoun S."/>
            <person name="Kuo A."/>
            <person name="Mondo S."/>
            <person name="Pangilinan J."/>
            <person name="Riley R."/>
            <person name="LaButti K."/>
            <person name="Andreopoulos B."/>
            <person name="Lipzen A."/>
            <person name="Chen C."/>
            <person name="Yanf M."/>
            <person name="Daum C."/>
            <person name="Ng V."/>
            <person name="Clum A."/>
            <person name="Steindorff A."/>
            <person name="Ohm R."/>
            <person name="Martin F."/>
            <person name="Silar P."/>
            <person name="Natvig D."/>
            <person name="Lalanne C."/>
            <person name="Gautier V."/>
            <person name="Ament-velasquez S.L."/>
            <person name="Kruys A."/>
            <person name="Hutchinson M.I."/>
            <person name="Powell A.J."/>
            <person name="Barry K."/>
            <person name="Miller A.N."/>
            <person name="Grigoriev I.V."/>
            <person name="Debuchy R."/>
            <person name="Gladieux P."/>
            <person name="Thoren M.H."/>
            <person name="Johannesson H."/>
        </authorList>
    </citation>
    <scope>NUCLEOTIDE SEQUENCE</scope>
    <source>
        <strain evidence="3">CBS 232.78</strain>
    </source>
</reference>
<evidence type="ECO:0000256" key="1">
    <source>
        <dbReference type="ARBA" id="ARBA00009003"/>
    </source>
</evidence>
<dbReference type="AlphaFoldDB" id="A0AAE0K0N4"/>
<evidence type="ECO:0000313" key="3">
    <source>
        <dbReference type="EMBL" id="KAK3367789.1"/>
    </source>
</evidence>
<dbReference type="GO" id="GO:0006487">
    <property type="term" value="P:protein N-linked glycosylation"/>
    <property type="evidence" value="ECO:0007669"/>
    <property type="project" value="TreeGrafter"/>
</dbReference>
<dbReference type="InterPro" id="IPR007577">
    <property type="entry name" value="GlycoTrfase_DXD_sugar-bd_CS"/>
</dbReference>
<dbReference type="GO" id="GO:0000009">
    <property type="term" value="F:alpha-1,6-mannosyltransferase activity"/>
    <property type="evidence" value="ECO:0007669"/>
    <property type="project" value="InterPro"/>
</dbReference>
<reference evidence="3" key="1">
    <citation type="journal article" date="2023" name="Mol. Phylogenet. Evol.">
        <title>Genome-scale phylogeny and comparative genomics of the fungal order Sordariales.</title>
        <authorList>
            <person name="Hensen N."/>
            <person name="Bonometti L."/>
            <person name="Westerberg I."/>
            <person name="Brannstrom I.O."/>
            <person name="Guillou S."/>
            <person name="Cros-Aarteil S."/>
            <person name="Calhoun S."/>
            <person name="Haridas S."/>
            <person name="Kuo A."/>
            <person name="Mondo S."/>
            <person name="Pangilinan J."/>
            <person name="Riley R."/>
            <person name="LaButti K."/>
            <person name="Andreopoulos B."/>
            <person name="Lipzen A."/>
            <person name="Chen C."/>
            <person name="Yan M."/>
            <person name="Daum C."/>
            <person name="Ng V."/>
            <person name="Clum A."/>
            <person name="Steindorff A."/>
            <person name="Ohm R.A."/>
            <person name="Martin F."/>
            <person name="Silar P."/>
            <person name="Natvig D.O."/>
            <person name="Lalanne C."/>
            <person name="Gautier V."/>
            <person name="Ament-Velasquez S.L."/>
            <person name="Kruys A."/>
            <person name="Hutchinson M.I."/>
            <person name="Powell A.J."/>
            <person name="Barry K."/>
            <person name="Miller A.N."/>
            <person name="Grigoriev I.V."/>
            <person name="Debuchy R."/>
            <person name="Gladieux P."/>
            <person name="Hiltunen Thoren M."/>
            <person name="Johannesson H."/>
        </authorList>
    </citation>
    <scope>NUCLEOTIDE SEQUENCE</scope>
    <source>
        <strain evidence="3">CBS 232.78</strain>
    </source>
</reference>
<keyword evidence="2" id="KW-0472">Membrane</keyword>
<gene>
    <name evidence="3" type="ORF">B0H63DRAFT_423905</name>
</gene>
<keyword evidence="2" id="KW-0812">Transmembrane</keyword>
<proteinExistence type="inferred from homology"/>
<dbReference type="PANTHER" id="PTHR31834">
    <property type="entry name" value="INITIATION-SPECIFIC ALPHA-1,6-MANNOSYLTRANSFERASE"/>
    <property type="match status" value="1"/>
</dbReference>
<evidence type="ECO:0000256" key="2">
    <source>
        <dbReference type="SAM" id="Phobius"/>
    </source>
</evidence>
<comment type="similarity">
    <text evidence="1">Belongs to the glycosyltransferase 32 family.</text>
</comment>
<dbReference type="SUPFAM" id="SSF53448">
    <property type="entry name" value="Nucleotide-diphospho-sugar transferases"/>
    <property type="match status" value="1"/>
</dbReference>
<dbReference type="Gene3D" id="3.90.550.20">
    <property type="match status" value="1"/>
</dbReference>
<dbReference type="Pfam" id="PF04488">
    <property type="entry name" value="Gly_transf_sug"/>
    <property type="match status" value="1"/>
</dbReference>
<name>A0AAE0K0N4_9PEZI</name>
<evidence type="ECO:0000313" key="4">
    <source>
        <dbReference type="Proteomes" id="UP001285441"/>
    </source>
</evidence>
<sequence>MLFPHRPLVASNASRSIAFVSALLAILFFFVVLYRSWGAGRNLSSFGGRLGLGKPEPPTTIPKKLWYKLGPKGLSDEARAWTDTCIRNNTDYRVEFMTEEAADVYVQAAFGMRHPKLVEVYLGLSIPILKADLLRYLLLFAEGGVYNDLDVTCDAPIDDWIPAQYKDSTAVVVGWEFDVGWGDNFIREFATWTIMAKPGSPHIWQVIEDTVEFFEKKVKENNVPLGKLTLDMTGDVVDATGPRRFTNGLFKSMEKIYGARASIEHVMELMEPKLLGDVLVLPGFSFAAGSNTYDEGVVLPPPLVTHHYAGTWKNKNGGEQ</sequence>
<keyword evidence="2" id="KW-1133">Transmembrane helix</keyword>
<dbReference type="GO" id="GO:0000136">
    <property type="term" value="C:mannan polymerase complex"/>
    <property type="evidence" value="ECO:0007669"/>
    <property type="project" value="TreeGrafter"/>
</dbReference>
<evidence type="ECO:0008006" key="5">
    <source>
        <dbReference type="Google" id="ProtNLM"/>
    </source>
</evidence>
<dbReference type="EMBL" id="JAULSW010000011">
    <property type="protein sequence ID" value="KAK3367789.1"/>
    <property type="molecule type" value="Genomic_DNA"/>
</dbReference>
<dbReference type="Proteomes" id="UP001285441">
    <property type="component" value="Unassembled WGS sequence"/>
</dbReference>
<feature type="transmembrane region" description="Helical" evidence="2">
    <location>
        <begin position="16"/>
        <end position="34"/>
    </location>
</feature>
<organism evidence="3 4">
    <name type="scientific">Podospora didyma</name>
    <dbReference type="NCBI Taxonomy" id="330526"/>
    <lineage>
        <taxon>Eukaryota</taxon>
        <taxon>Fungi</taxon>
        <taxon>Dikarya</taxon>
        <taxon>Ascomycota</taxon>
        <taxon>Pezizomycotina</taxon>
        <taxon>Sordariomycetes</taxon>
        <taxon>Sordariomycetidae</taxon>
        <taxon>Sordariales</taxon>
        <taxon>Podosporaceae</taxon>
        <taxon>Podospora</taxon>
    </lineage>
</organism>
<protein>
    <recommendedName>
        <fullName evidence="5">Glycosyltransferase Family 32</fullName>
    </recommendedName>
</protein>
<keyword evidence="4" id="KW-1185">Reference proteome</keyword>
<dbReference type="InterPro" id="IPR029044">
    <property type="entry name" value="Nucleotide-diphossugar_trans"/>
</dbReference>